<dbReference type="EMBL" id="CP002999">
    <property type="protein sequence ID" value="AEM70533.1"/>
    <property type="molecule type" value="Genomic_DNA"/>
</dbReference>
<keyword evidence="6" id="KW-1185">Reference proteome</keyword>
<evidence type="ECO:0000256" key="1">
    <source>
        <dbReference type="ARBA" id="ARBA00023015"/>
    </source>
</evidence>
<dbReference type="PROSITE" id="PS01124">
    <property type="entry name" value="HTH_ARAC_FAMILY_2"/>
    <property type="match status" value="1"/>
</dbReference>
<dbReference type="PANTHER" id="PTHR47893:SF1">
    <property type="entry name" value="REGULATORY PROTEIN PCHR"/>
    <property type="match status" value="1"/>
</dbReference>
<keyword evidence="3" id="KW-0804">Transcription</keyword>
<dbReference type="Proteomes" id="UP000008908">
    <property type="component" value="Chromosome"/>
</dbReference>
<dbReference type="GO" id="GO:0003700">
    <property type="term" value="F:DNA-binding transcription factor activity"/>
    <property type="evidence" value="ECO:0007669"/>
    <property type="project" value="InterPro"/>
</dbReference>
<dbReference type="InterPro" id="IPR020449">
    <property type="entry name" value="Tscrpt_reg_AraC-type_HTH"/>
</dbReference>
<evidence type="ECO:0000313" key="6">
    <source>
        <dbReference type="Proteomes" id="UP000008908"/>
    </source>
</evidence>
<dbReference type="InterPro" id="IPR018060">
    <property type="entry name" value="HTH_AraC"/>
</dbReference>
<feature type="domain" description="HTH araC/xylS-type" evidence="4">
    <location>
        <begin position="202"/>
        <end position="300"/>
    </location>
</feature>
<evidence type="ECO:0000259" key="4">
    <source>
        <dbReference type="PROSITE" id="PS01124"/>
    </source>
</evidence>
<dbReference type="Pfam" id="PF12833">
    <property type="entry name" value="HTH_18"/>
    <property type="match status" value="1"/>
</dbReference>
<protein>
    <submittedName>
        <fullName evidence="5">Transcriptional regulator, AraC family</fullName>
    </submittedName>
</protein>
<reference evidence="6" key="1">
    <citation type="submission" date="2011-08" db="EMBL/GenBank/DDBJ databases">
        <title>The complete genome of Muricauda ruestringensis DSM 13258.</title>
        <authorList>
            <person name="Lucas S."/>
            <person name="Han J."/>
            <person name="Lapidus A."/>
            <person name="Bruce D."/>
            <person name="Goodwin L."/>
            <person name="Pitluck S."/>
            <person name="Peters L."/>
            <person name="Kyrpides N."/>
            <person name="Mavromatis K."/>
            <person name="Ivanova N."/>
            <person name="Ovchinnikova G."/>
            <person name="Teshima H."/>
            <person name="Detter J.C."/>
            <person name="Tapia R."/>
            <person name="Han C."/>
            <person name="Land M."/>
            <person name="Hauser L."/>
            <person name="Markowitz V."/>
            <person name="Cheng J.-F."/>
            <person name="Hugenholtz P."/>
            <person name="Woyke T."/>
            <person name="Wu D."/>
            <person name="Spring S."/>
            <person name="Schroeder M."/>
            <person name="Brambilla E."/>
            <person name="Klenk H.-P."/>
            <person name="Eisen J.A."/>
        </authorList>
    </citation>
    <scope>NUCLEOTIDE SEQUENCE [LARGE SCALE GENOMIC DNA]</scope>
    <source>
        <strain evidence="6">DSM 13258 / LMG 19739 / B1</strain>
    </source>
</reference>
<name>G2PQD8_ALLRU</name>
<dbReference type="Gene3D" id="1.10.10.60">
    <property type="entry name" value="Homeodomain-like"/>
    <property type="match status" value="1"/>
</dbReference>
<dbReference type="AlphaFoldDB" id="G2PQD8"/>
<dbReference type="PROSITE" id="PS00041">
    <property type="entry name" value="HTH_ARAC_FAMILY_1"/>
    <property type="match status" value="1"/>
</dbReference>
<dbReference type="PRINTS" id="PR00032">
    <property type="entry name" value="HTHARAC"/>
</dbReference>
<dbReference type="InterPro" id="IPR018062">
    <property type="entry name" value="HTH_AraC-typ_CS"/>
</dbReference>
<dbReference type="SMART" id="SM00342">
    <property type="entry name" value="HTH_ARAC"/>
    <property type="match status" value="1"/>
</dbReference>
<evidence type="ECO:0000256" key="2">
    <source>
        <dbReference type="ARBA" id="ARBA00023125"/>
    </source>
</evidence>
<dbReference type="InterPro" id="IPR053142">
    <property type="entry name" value="PchR_regulatory_protein"/>
</dbReference>
<dbReference type="eggNOG" id="COG2207">
    <property type="taxonomic scope" value="Bacteria"/>
</dbReference>
<gene>
    <name evidence="5" type="ordered locus">Murru_1492</name>
</gene>
<dbReference type="KEGG" id="mrs:Murru_1492"/>
<dbReference type="HOGENOM" id="CLU_052345_4_0_10"/>
<sequence>MKNEIRLKTNMKNIARGSYDEILVEDGIYILKIQNDAQEPKLIERDIDSSYIQFHFCLKGRSKFNFNEGNYYLEVNEENSLLLYNTQKNLPLDLIVPPGSWLLSVVMTIRKFHSLFSDEADYIPFLSDENKEKKYYSQEIVSPAAAVVLSQLMNFNLHPSIKKLYLKGKVYELISLYFNKTEDADLEQCPYLADEDNVRRIRMAKEIMISRMAEPPTLAELSQEVGLGLKKLKEGFKQIYGDSVFGFLFDYKMEYARKMLETGKHNVNEVGLKVGYSTASHFIASFKKKFGTTPKKYLTSNV</sequence>
<dbReference type="STRING" id="886377.Murru_1492"/>
<dbReference type="PANTHER" id="PTHR47893">
    <property type="entry name" value="REGULATORY PROTEIN PCHR"/>
    <property type="match status" value="1"/>
</dbReference>
<evidence type="ECO:0000313" key="5">
    <source>
        <dbReference type="EMBL" id="AEM70533.1"/>
    </source>
</evidence>
<evidence type="ECO:0000256" key="3">
    <source>
        <dbReference type="ARBA" id="ARBA00023163"/>
    </source>
</evidence>
<keyword evidence="2" id="KW-0238">DNA-binding</keyword>
<dbReference type="InterPro" id="IPR009057">
    <property type="entry name" value="Homeodomain-like_sf"/>
</dbReference>
<dbReference type="SUPFAM" id="SSF46689">
    <property type="entry name" value="Homeodomain-like"/>
    <property type="match status" value="1"/>
</dbReference>
<proteinExistence type="predicted"/>
<accession>G2PQD8</accession>
<keyword evidence="1" id="KW-0805">Transcription regulation</keyword>
<dbReference type="GO" id="GO:0043565">
    <property type="term" value="F:sequence-specific DNA binding"/>
    <property type="evidence" value="ECO:0007669"/>
    <property type="project" value="InterPro"/>
</dbReference>
<organism evidence="5 6">
    <name type="scientific">Allomuricauda ruestringensis (strain DSM 13258 / CIP 107369 / LMG 19739 / B1)</name>
    <name type="common">Muricauda ruestringensis</name>
    <dbReference type="NCBI Taxonomy" id="886377"/>
    <lineage>
        <taxon>Bacteria</taxon>
        <taxon>Pseudomonadati</taxon>
        <taxon>Bacteroidota</taxon>
        <taxon>Flavobacteriia</taxon>
        <taxon>Flavobacteriales</taxon>
        <taxon>Flavobacteriaceae</taxon>
        <taxon>Flagellimonas</taxon>
    </lineage>
</organism>
<reference evidence="5 6" key="2">
    <citation type="journal article" date="2012" name="Stand. Genomic Sci.">
        <title>Complete genome sequence of the facultatively anaerobic, appendaged bacterium Muricauda ruestringensis type strain (B1(T)).</title>
        <authorList>
            <person name="Huntemann M."/>
            <person name="Teshima H."/>
            <person name="Lapidus A."/>
            <person name="Nolan M."/>
            <person name="Lucas S."/>
            <person name="Hammon N."/>
            <person name="Deshpande S."/>
            <person name="Cheng J.F."/>
            <person name="Tapia R."/>
            <person name="Goodwin L.A."/>
            <person name="Pitluck S."/>
            <person name="Liolios K."/>
            <person name="Pagani I."/>
            <person name="Ivanova N."/>
            <person name="Mavromatis K."/>
            <person name="Mikhailova N."/>
            <person name="Pati A."/>
            <person name="Chen A."/>
            <person name="Palaniappan K."/>
            <person name="Land M."/>
            <person name="Hauser L."/>
            <person name="Pan C."/>
            <person name="Brambilla E.M."/>
            <person name="Rohde M."/>
            <person name="Spring S."/>
            <person name="Goker M."/>
            <person name="Detter J.C."/>
            <person name="Bristow J."/>
            <person name="Eisen J.A."/>
            <person name="Markowitz V."/>
            <person name="Hugenholtz P."/>
            <person name="Kyrpides N.C."/>
            <person name="Klenk H.P."/>
            <person name="Woyke T."/>
        </authorList>
    </citation>
    <scope>NUCLEOTIDE SEQUENCE [LARGE SCALE GENOMIC DNA]</scope>
    <source>
        <strain evidence="6">DSM 13258 / LMG 19739 / B1</strain>
    </source>
</reference>